<evidence type="ECO:0000256" key="1">
    <source>
        <dbReference type="SAM" id="MobiDB-lite"/>
    </source>
</evidence>
<gene>
    <name evidence="4" type="ORF">A9A59_1905</name>
</gene>
<dbReference type="EMBL" id="PDJQ01000001">
    <property type="protein sequence ID" value="PFG74668.1"/>
    <property type="molecule type" value="Genomic_DNA"/>
</dbReference>
<keyword evidence="3" id="KW-0732">Signal</keyword>
<sequence length="185" mass="18259">MRIFKFAAGAALVAALLLGSLASAGGALAQSPPEPPSRFAGTVTIDGQPAPAGTAIEARVGSASCGVTTVFLQGGQARYVIDVASAAAQPNCGTPGATVTFIVGGAPAPQTGSWRNYELAQLDLALTRSTPTPAVSPSPTPTPRPPVAGTSTSAADAPSAWWLVAMAGLGALGFAGMGWAASRRD</sequence>
<dbReference type="RefSeq" id="WP_098504038.1">
    <property type="nucleotide sequence ID" value="NZ_PDJQ01000001.1"/>
</dbReference>
<name>A0A2A9HFV3_TEPT2</name>
<evidence type="ECO:0000256" key="3">
    <source>
        <dbReference type="SAM" id="SignalP"/>
    </source>
</evidence>
<evidence type="ECO:0000313" key="5">
    <source>
        <dbReference type="Proteomes" id="UP000223071"/>
    </source>
</evidence>
<evidence type="ECO:0000313" key="4">
    <source>
        <dbReference type="EMBL" id="PFG74668.1"/>
    </source>
</evidence>
<dbReference type="AlphaFoldDB" id="A0A2A9HFV3"/>
<evidence type="ECO:0000256" key="2">
    <source>
        <dbReference type="SAM" id="Phobius"/>
    </source>
</evidence>
<feature type="transmembrane region" description="Helical" evidence="2">
    <location>
        <begin position="160"/>
        <end position="181"/>
    </location>
</feature>
<keyword evidence="5" id="KW-1185">Reference proteome</keyword>
<feature type="compositionally biased region" description="Pro residues" evidence="1">
    <location>
        <begin position="134"/>
        <end position="146"/>
    </location>
</feature>
<reference evidence="4 5" key="1">
    <citation type="submission" date="2017-09" db="EMBL/GenBank/DDBJ databases">
        <title>Sequencing the genomes of two abundant thermophiles in Great Basin hot springs: Thermocrinis jamiesonii and novel Chloroflexi Thermoflexus hugenholtzii.</title>
        <authorList>
            <person name="Hedlund B."/>
        </authorList>
    </citation>
    <scope>NUCLEOTIDE SEQUENCE [LARGE SCALE GENOMIC DNA]</scope>
    <source>
        <strain evidence="4 5">G233</strain>
    </source>
</reference>
<keyword evidence="2" id="KW-1133">Transmembrane helix</keyword>
<organism evidence="4 5">
    <name type="scientific">Tepidiforma thermophila (strain KCTC 52669 / CGMCC 1.13589 / G233)</name>
    <dbReference type="NCBI Taxonomy" id="2761530"/>
    <lineage>
        <taxon>Bacteria</taxon>
        <taxon>Bacillati</taxon>
        <taxon>Chloroflexota</taxon>
        <taxon>Tepidiformia</taxon>
        <taxon>Tepidiformales</taxon>
        <taxon>Tepidiformaceae</taxon>
        <taxon>Tepidiforma</taxon>
    </lineage>
</organism>
<feature type="chain" id="PRO_5013309936" description="Gram-positive cocci surface proteins LPxTG domain-containing protein" evidence="3">
    <location>
        <begin position="30"/>
        <end position="185"/>
    </location>
</feature>
<dbReference type="Proteomes" id="UP000223071">
    <property type="component" value="Unassembled WGS sequence"/>
</dbReference>
<keyword evidence="2" id="KW-0812">Transmembrane</keyword>
<protein>
    <recommendedName>
        <fullName evidence="6">Gram-positive cocci surface proteins LPxTG domain-containing protein</fullName>
    </recommendedName>
</protein>
<proteinExistence type="predicted"/>
<evidence type="ECO:0008006" key="6">
    <source>
        <dbReference type="Google" id="ProtNLM"/>
    </source>
</evidence>
<accession>A0A2A9HFV3</accession>
<feature type="region of interest" description="Disordered" evidence="1">
    <location>
        <begin position="129"/>
        <end position="153"/>
    </location>
</feature>
<feature type="signal peptide" evidence="3">
    <location>
        <begin position="1"/>
        <end position="29"/>
    </location>
</feature>
<comment type="caution">
    <text evidence="4">The sequence shown here is derived from an EMBL/GenBank/DDBJ whole genome shotgun (WGS) entry which is preliminary data.</text>
</comment>
<keyword evidence="2" id="KW-0472">Membrane</keyword>